<dbReference type="Proteomes" id="UP001215712">
    <property type="component" value="Unassembled WGS sequence"/>
</dbReference>
<evidence type="ECO:0000313" key="2">
    <source>
        <dbReference type="EMBL" id="KAJ5709409.1"/>
    </source>
</evidence>
<dbReference type="PANTHER" id="PTHR35585">
    <property type="entry name" value="HHE DOMAIN PROTEIN (AFU_ORTHOLOGUE AFUA_4G00730)"/>
    <property type="match status" value="1"/>
</dbReference>
<keyword evidence="3" id="KW-1185">Reference proteome</keyword>
<comment type="caution">
    <text evidence="2">The sequence shown here is derived from an EMBL/GenBank/DDBJ whole genome shotgun (WGS) entry which is preliminary data.</text>
</comment>
<evidence type="ECO:0000313" key="3">
    <source>
        <dbReference type="Proteomes" id="UP001215712"/>
    </source>
</evidence>
<dbReference type="InterPro" id="IPR012312">
    <property type="entry name" value="Hemerythrin-like"/>
</dbReference>
<feature type="domain" description="Hemerythrin-like" evidence="1">
    <location>
        <begin position="62"/>
        <end position="170"/>
    </location>
</feature>
<sequence>MLKHKHTIHHWHLRPISRAYTGNSLRSKTLRQNLWQTPVKHVHLCRESSNTSTNASQRILPAIKNEHADLHSHGNKILISLNPDEQTRYQNLFTWELARHIIGEELIIYPAIANHVRGGKGISNRNRTEHQELKEQLKMFQGLRSTDPRFAPTLEALIDDLQIHTHREETQDLVSLEEALSSEQSEALASSLERTRMFIPSRSHPLSPSKPPFETVVGLLTAPIDIVADLFRKWPHNGSGKSI</sequence>
<dbReference type="Pfam" id="PF01814">
    <property type="entry name" value="Hemerythrin"/>
    <property type="match status" value="1"/>
</dbReference>
<reference evidence="2" key="2">
    <citation type="submission" date="2023-01" db="EMBL/GenBank/DDBJ databases">
        <authorList>
            <person name="Petersen C."/>
        </authorList>
    </citation>
    <scope>NUCLEOTIDE SEQUENCE</scope>
    <source>
        <strain evidence="2">IBT 17514</strain>
    </source>
</reference>
<dbReference type="Gene3D" id="1.20.120.520">
    <property type="entry name" value="nmb1532 protein domain like"/>
    <property type="match status" value="1"/>
</dbReference>
<dbReference type="PANTHER" id="PTHR35585:SF3">
    <property type="entry name" value="HEMERYTHRIN-LIKE DOMAIN-CONTAINING PROTEIN"/>
    <property type="match status" value="1"/>
</dbReference>
<accession>A0AAD6HDR3</accession>
<name>A0AAD6HDR3_9EURO</name>
<evidence type="ECO:0000259" key="1">
    <source>
        <dbReference type="Pfam" id="PF01814"/>
    </source>
</evidence>
<reference evidence="2" key="1">
    <citation type="journal article" date="2023" name="IMA Fungus">
        <title>Comparative genomic study of the Penicillium genus elucidates a diverse pangenome and 15 lateral gene transfer events.</title>
        <authorList>
            <person name="Petersen C."/>
            <person name="Sorensen T."/>
            <person name="Nielsen M.R."/>
            <person name="Sondergaard T.E."/>
            <person name="Sorensen J.L."/>
            <person name="Fitzpatrick D.A."/>
            <person name="Frisvad J.C."/>
            <person name="Nielsen K.L."/>
        </authorList>
    </citation>
    <scope>NUCLEOTIDE SEQUENCE</scope>
    <source>
        <strain evidence="2">IBT 17514</strain>
    </source>
</reference>
<dbReference type="AlphaFoldDB" id="A0AAD6HDR3"/>
<organism evidence="2 3">
    <name type="scientific">Penicillium malachiteum</name>
    <dbReference type="NCBI Taxonomy" id="1324776"/>
    <lineage>
        <taxon>Eukaryota</taxon>
        <taxon>Fungi</taxon>
        <taxon>Dikarya</taxon>
        <taxon>Ascomycota</taxon>
        <taxon>Pezizomycotina</taxon>
        <taxon>Eurotiomycetes</taxon>
        <taxon>Eurotiomycetidae</taxon>
        <taxon>Eurotiales</taxon>
        <taxon>Aspergillaceae</taxon>
        <taxon>Penicillium</taxon>
    </lineage>
</organism>
<proteinExistence type="predicted"/>
<gene>
    <name evidence="2" type="ORF">N7493_010743</name>
</gene>
<dbReference type="EMBL" id="JAQJAN010000019">
    <property type="protein sequence ID" value="KAJ5709409.1"/>
    <property type="molecule type" value="Genomic_DNA"/>
</dbReference>
<protein>
    <recommendedName>
        <fullName evidence="1">Hemerythrin-like domain-containing protein</fullName>
    </recommendedName>
</protein>